<protein>
    <recommendedName>
        <fullName evidence="2">Prolyl 4-hydroxylase alpha subunit Fe(2+) 2OG dioxygenase domain-containing protein</fullName>
    </recommendedName>
</protein>
<dbReference type="Gene3D" id="2.60.120.620">
    <property type="entry name" value="q2cbj1_9rhob like domain"/>
    <property type="match status" value="1"/>
</dbReference>
<sequence>MAGCTCTTGMSARWRHLCAVPRIWATSSQLLSSSTCSRLIEACRPAIMKEAASAAYLEFGVDYRSIPISACGPRACAAFEESRVKEHVATTTGLACCADAHIMVARGALVSSFSAGGVMNLHHDRHKNDIRVATFMVYLSDVSGGGGETFFPVANTPADDALAATLRDEYARGQRLIARGSEAARECEVRLHQWRGRGDGDAGPGVGIRPAAGHAIVFDVAGDGGSDGSWHAPCLLREPGDEKWTLTFFQSPTQIWSSILTDG</sequence>
<proteinExistence type="predicted"/>
<dbReference type="EMBL" id="HBIZ01055972">
    <property type="protein sequence ID" value="CAE0782922.1"/>
    <property type="molecule type" value="Transcribed_RNA"/>
</dbReference>
<reference evidence="1" key="1">
    <citation type="submission" date="2021-01" db="EMBL/GenBank/DDBJ databases">
        <authorList>
            <person name="Corre E."/>
            <person name="Pelletier E."/>
            <person name="Niang G."/>
            <person name="Scheremetjew M."/>
            <person name="Finn R."/>
            <person name="Kale V."/>
            <person name="Holt S."/>
            <person name="Cochrane G."/>
            <person name="Meng A."/>
            <person name="Brown T."/>
            <person name="Cohen L."/>
        </authorList>
    </citation>
    <scope>NUCLEOTIDE SEQUENCE</scope>
    <source>
        <strain evidence="1">CCMP645</strain>
    </source>
</reference>
<gene>
    <name evidence="1" type="ORF">PCAR00345_LOCUS35625</name>
</gene>
<evidence type="ECO:0008006" key="2">
    <source>
        <dbReference type="Google" id="ProtNLM"/>
    </source>
</evidence>
<name>A0A7S4C0K4_CHRCT</name>
<organism evidence="1">
    <name type="scientific">Chrysotila carterae</name>
    <name type="common">Marine alga</name>
    <name type="synonym">Syracosphaera carterae</name>
    <dbReference type="NCBI Taxonomy" id="13221"/>
    <lineage>
        <taxon>Eukaryota</taxon>
        <taxon>Haptista</taxon>
        <taxon>Haptophyta</taxon>
        <taxon>Prymnesiophyceae</taxon>
        <taxon>Isochrysidales</taxon>
        <taxon>Isochrysidaceae</taxon>
        <taxon>Chrysotila</taxon>
    </lineage>
</organism>
<dbReference type="AlphaFoldDB" id="A0A7S4C0K4"/>
<evidence type="ECO:0000313" key="1">
    <source>
        <dbReference type="EMBL" id="CAE0782922.1"/>
    </source>
</evidence>
<accession>A0A7S4C0K4</accession>